<evidence type="ECO:0000313" key="3">
    <source>
        <dbReference type="Proteomes" id="UP000781958"/>
    </source>
</evidence>
<gene>
    <name evidence="2" type="ORF">J2851_000128</name>
</gene>
<dbReference type="Gene3D" id="3.30.2310.20">
    <property type="entry name" value="RelE-like"/>
    <property type="match status" value="1"/>
</dbReference>
<keyword evidence="3" id="KW-1185">Reference proteome</keyword>
<evidence type="ECO:0000313" key="2">
    <source>
        <dbReference type="EMBL" id="MBP2290391.1"/>
    </source>
</evidence>
<proteinExistence type="predicted"/>
<protein>
    <submittedName>
        <fullName evidence="2">Plasmid stabilization system protein ParE</fullName>
    </submittedName>
</protein>
<dbReference type="EMBL" id="JAGINP010000001">
    <property type="protein sequence ID" value="MBP2290391.1"/>
    <property type="molecule type" value="Genomic_DNA"/>
</dbReference>
<keyword evidence="1" id="KW-1277">Toxin-antitoxin system</keyword>
<dbReference type="Pfam" id="PF05016">
    <property type="entry name" value="ParE_toxin"/>
    <property type="match status" value="1"/>
</dbReference>
<reference evidence="2 3" key="1">
    <citation type="submission" date="2021-03" db="EMBL/GenBank/DDBJ databases">
        <title>Genomic Encyclopedia of Type Strains, Phase III (KMG-III): the genomes of soil and plant-associated and newly described type strains.</title>
        <authorList>
            <person name="Whitman W."/>
        </authorList>
    </citation>
    <scope>NUCLEOTIDE SEQUENCE [LARGE SCALE GENOMIC DNA]</scope>
    <source>
        <strain evidence="2 3">IMMIB AFH-6</strain>
    </source>
</reference>
<comment type="caution">
    <text evidence="2">The sequence shown here is derived from an EMBL/GenBank/DDBJ whole genome shotgun (WGS) entry which is preliminary data.</text>
</comment>
<dbReference type="Proteomes" id="UP000781958">
    <property type="component" value="Unassembled WGS sequence"/>
</dbReference>
<organism evidence="2 3">
    <name type="scientific">Azospirillum rugosum</name>
    <dbReference type="NCBI Taxonomy" id="416170"/>
    <lineage>
        <taxon>Bacteria</taxon>
        <taxon>Pseudomonadati</taxon>
        <taxon>Pseudomonadota</taxon>
        <taxon>Alphaproteobacteria</taxon>
        <taxon>Rhodospirillales</taxon>
        <taxon>Azospirillaceae</taxon>
        <taxon>Azospirillum</taxon>
    </lineage>
</organism>
<evidence type="ECO:0000256" key="1">
    <source>
        <dbReference type="ARBA" id="ARBA00022649"/>
    </source>
</evidence>
<name>A0ABS4SCV0_9PROT</name>
<dbReference type="InterPro" id="IPR035093">
    <property type="entry name" value="RelE/ParE_toxin_dom_sf"/>
</dbReference>
<dbReference type="RefSeq" id="WP_209762349.1">
    <property type="nucleotide sequence ID" value="NZ_JAGINP010000001.1"/>
</dbReference>
<dbReference type="InterPro" id="IPR007712">
    <property type="entry name" value="RelE/ParE_toxin"/>
</dbReference>
<accession>A0ABS4SCV0</accession>
<sequence>MARRVFLSPAATRDLGIIRAWLGQPGAGPRAKERARRIARVLRSLAERPFLGHPGDEPGTRELVVEQHTIIYQVENDTGLLQEAGDVDVLRVWMPRQNRS</sequence>